<keyword evidence="1" id="KW-1133">Transmembrane helix</keyword>
<evidence type="ECO:0000313" key="2">
    <source>
        <dbReference type="EMBL" id="URN94362.1"/>
    </source>
</evidence>
<dbReference type="EMBL" id="CP097899">
    <property type="protein sequence ID" value="URN94362.1"/>
    <property type="molecule type" value="Genomic_DNA"/>
</dbReference>
<evidence type="ECO:0000256" key="1">
    <source>
        <dbReference type="SAM" id="Phobius"/>
    </source>
</evidence>
<keyword evidence="1" id="KW-0812">Transmembrane</keyword>
<evidence type="ECO:0000313" key="3">
    <source>
        <dbReference type="Proteomes" id="UP001056756"/>
    </source>
</evidence>
<feature type="transmembrane region" description="Helical" evidence="1">
    <location>
        <begin position="7"/>
        <end position="27"/>
    </location>
</feature>
<organism evidence="2 3">
    <name type="scientific">Candidatus Pristimantibacillus lignocellulolyticus</name>
    <dbReference type="NCBI Taxonomy" id="2994561"/>
    <lineage>
        <taxon>Bacteria</taxon>
        <taxon>Bacillati</taxon>
        <taxon>Bacillota</taxon>
        <taxon>Bacilli</taxon>
        <taxon>Bacillales</taxon>
        <taxon>Paenibacillaceae</taxon>
        <taxon>Candidatus Pristimantibacillus</taxon>
    </lineage>
</organism>
<proteinExistence type="predicted"/>
<feature type="transmembrane region" description="Helical" evidence="1">
    <location>
        <begin position="47"/>
        <end position="67"/>
    </location>
</feature>
<keyword evidence="1" id="KW-0472">Membrane</keyword>
<accession>A0A9J6ZDX8</accession>
<sequence length="147" mass="16764">MFYRISQVALVAVLTCLAGINYTWYSWFDYKILGIGKGFLLQSLTTWGYISIVLGLLMIGTLAFRKVINVIVIDKPLEIFMAIVFVIQLPIVSLWFMAIIMQGVDALIGVMLHSTLLILIGYRFMTSHRTPRKQKEQQQDETSDLTL</sequence>
<feature type="transmembrane region" description="Helical" evidence="1">
    <location>
        <begin position="106"/>
        <end position="125"/>
    </location>
</feature>
<name>A0A9J6ZDX8_9BACL</name>
<feature type="transmembrane region" description="Helical" evidence="1">
    <location>
        <begin position="79"/>
        <end position="100"/>
    </location>
</feature>
<dbReference type="AlphaFoldDB" id="A0A9J6ZDX8"/>
<dbReference type="KEGG" id="plig:NAG76_21485"/>
<dbReference type="Proteomes" id="UP001056756">
    <property type="component" value="Chromosome"/>
</dbReference>
<reference evidence="2" key="1">
    <citation type="submission" date="2022-05" db="EMBL/GenBank/DDBJ databases">
        <title>Novel bacterial taxa in a minimal lignocellulolytic consortium and its capacity to transform plastics disclosed by genome-resolved metagenomics.</title>
        <authorList>
            <person name="Rodriguez C.A.D."/>
            <person name="Diaz-Garcia L."/>
            <person name="Herrera K."/>
            <person name="Tarazona N.A."/>
            <person name="Sproer C."/>
            <person name="Overmann J."/>
            <person name="Jimenez D.J."/>
        </authorList>
    </citation>
    <scope>NUCLEOTIDE SEQUENCE</scope>
    <source>
        <strain evidence="2">MAG5</strain>
    </source>
</reference>
<protein>
    <submittedName>
        <fullName evidence="2">Uncharacterized protein</fullName>
    </submittedName>
</protein>
<gene>
    <name evidence="2" type="ORF">NAG76_21485</name>
</gene>